<dbReference type="AlphaFoldDB" id="X0T957"/>
<organism evidence="1">
    <name type="scientific">marine sediment metagenome</name>
    <dbReference type="NCBI Taxonomy" id="412755"/>
    <lineage>
        <taxon>unclassified sequences</taxon>
        <taxon>metagenomes</taxon>
        <taxon>ecological metagenomes</taxon>
    </lineage>
</organism>
<name>X0T957_9ZZZZ</name>
<evidence type="ECO:0000313" key="1">
    <source>
        <dbReference type="EMBL" id="GAF83866.1"/>
    </source>
</evidence>
<accession>X0T957</accession>
<sequence length="101" mass="11868">MLDKILTENFRRTLKMVFTDIRNQQDRRDEQEFAKDEARIKERLLDTFTTYRPDVMLENDFRIAAIDGSGTDRLMTLDDIRIHLLSTSSVVVDTNTKSENL</sequence>
<proteinExistence type="predicted"/>
<protein>
    <submittedName>
        <fullName evidence="1">Uncharacterized protein</fullName>
    </submittedName>
</protein>
<feature type="non-terminal residue" evidence="1">
    <location>
        <position position="101"/>
    </location>
</feature>
<comment type="caution">
    <text evidence="1">The sequence shown here is derived from an EMBL/GenBank/DDBJ whole genome shotgun (WGS) entry which is preliminary data.</text>
</comment>
<gene>
    <name evidence="1" type="ORF">S01H1_09444</name>
</gene>
<reference evidence="1" key="1">
    <citation type="journal article" date="2014" name="Front. Microbiol.">
        <title>High frequency of phylogenetically diverse reductive dehalogenase-homologous genes in deep subseafloor sedimentary metagenomes.</title>
        <authorList>
            <person name="Kawai M."/>
            <person name="Futagami T."/>
            <person name="Toyoda A."/>
            <person name="Takaki Y."/>
            <person name="Nishi S."/>
            <person name="Hori S."/>
            <person name="Arai W."/>
            <person name="Tsubouchi T."/>
            <person name="Morono Y."/>
            <person name="Uchiyama I."/>
            <person name="Ito T."/>
            <person name="Fujiyama A."/>
            <person name="Inagaki F."/>
            <person name="Takami H."/>
        </authorList>
    </citation>
    <scope>NUCLEOTIDE SEQUENCE</scope>
    <source>
        <strain evidence="1">Expedition CK06-06</strain>
    </source>
</reference>
<dbReference type="EMBL" id="BARS01004825">
    <property type="protein sequence ID" value="GAF83866.1"/>
    <property type="molecule type" value="Genomic_DNA"/>
</dbReference>